<sequence length="67" mass="8082">MVKEVDKVIFKKDIALAEYPYTLYFIKDKEYEVLDEDKEYIYVRNKTNSNQCTKVPKTDEGTLFEYK</sequence>
<accession>A0AB34QU44</accession>
<evidence type="ECO:0000313" key="2">
    <source>
        <dbReference type="Proteomes" id="UP000031978"/>
    </source>
</evidence>
<dbReference type="Proteomes" id="UP000031978">
    <property type="component" value="Unassembled WGS sequence"/>
</dbReference>
<name>A0AB34QU44_BACPU</name>
<reference evidence="1 2" key="1">
    <citation type="submission" date="2014-12" db="EMBL/GenBank/DDBJ databases">
        <title>Draft Genome Sequences of Five Spore-Forming Food Isolates of Bacillus pumilus.</title>
        <authorList>
            <person name="de Jong A."/>
            <person name="van Heel A.J."/>
            <person name="Montalban-Lopez M."/>
            <person name="Krawczyk A.O."/>
            <person name="Berendsen E.M."/>
            <person name="Wells-Bennik M."/>
            <person name="Kuipers O.P."/>
        </authorList>
    </citation>
    <scope>NUCLEOTIDE SEQUENCE [LARGE SCALE GENOMIC DNA]</scope>
    <source>
        <strain evidence="1 2">B4127</strain>
    </source>
</reference>
<gene>
    <name evidence="1" type="ORF">B4127_1516</name>
</gene>
<dbReference type="AlphaFoldDB" id="A0AB34QU44"/>
<dbReference type="EMBL" id="JXCL01000040">
    <property type="protein sequence ID" value="KIL12185.1"/>
    <property type="molecule type" value="Genomic_DNA"/>
</dbReference>
<protein>
    <submittedName>
        <fullName evidence="1">Uncharacterized protein</fullName>
    </submittedName>
</protein>
<comment type="caution">
    <text evidence="1">The sequence shown here is derived from an EMBL/GenBank/DDBJ whole genome shotgun (WGS) entry which is preliminary data.</text>
</comment>
<organism evidence="1 2">
    <name type="scientific">Bacillus pumilus</name>
    <name type="common">Bacillus mesentericus</name>
    <dbReference type="NCBI Taxonomy" id="1408"/>
    <lineage>
        <taxon>Bacteria</taxon>
        <taxon>Bacillati</taxon>
        <taxon>Bacillota</taxon>
        <taxon>Bacilli</taxon>
        <taxon>Bacillales</taxon>
        <taxon>Bacillaceae</taxon>
        <taxon>Bacillus</taxon>
    </lineage>
</organism>
<proteinExistence type="predicted"/>
<evidence type="ECO:0000313" key="1">
    <source>
        <dbReference type="EMBL" id="KIL12185.1"/>
    </source>
</evidence>